<evidence type="ECO:0000313" key="5">
    <source>
        <dbReference type="Proteomes" id="UP000321301"/>
    </source>
</evidence>
<keyword evidence="2" id="KW-0378">Hydrolase</keyword>
<dbReference type="GO" id="GO:0008448">
    <property type="term" value="F:N-acetylglucosamine-6-phosphate deacetylase activity"/>
    <property type="evidence" value="ECO:0007669"/>
    <property type="project" value="TreeGrafter"/>
</dbReference>
<evidence type="ECO:0000259" key="3">
    <source>
        <dbReference type="Pfam" id="PF01182"/>
    </source>
</evidence>
<dbReference type="CDD" id="cd01399">
    <property type="entry name" value="GlcN6P_deaminase"/>
    <property type="match status" value="1"/>
</dbReference>
<dbReference type="Gene3D" id="3.20.20.140">
    <property type="entry name" value="Metal-dependent hydrolases"/>
    <property type="match status" value="1"/>
</dbReference>
<evidence type="ECO:0000256" key="1">
    <source>
        <dbReference type="ARBA" id="ARBA00010716"/>
    </source>
</evidence>
<keyword evidence="5" id="KW-1185">Reference proteome</keyword>
<dbReference type="SUPFAM" id="SSF100950">
    <property type="entry name" value="NagB/RpiA/CoA transferase-like"/>
    <property type="match status" value="1"/>
</dbReference>
<evidence type="ECO:0000313" key="4">
    <source>
        <dbReference type="EMBL" id="GEO23064.1"/>
    </source>
</evidence>
<reference evidence="4 5" key="1">
    <citation type="submission" date="2019-07" db="EMBL/GenBank/DDBJ databases">
        <title>Whole genome shotgun sequence of Cyclobacterium qasimii NBRC 106168.</title>
        <authorList>
            <person name="Hosoyama A."/>
            <person name="Uohara A."/>
            <person name="Ohji S."/>
            <person name="Ichikawa N."/>
        </authorList>
    </citation>
    <scope>NUCLEOTIDE SEQUENCE [LARGE SCALE GENOMIC DNA]</scope>
    <source>
        <strain evidence="4 5">NBRC 106168</strain>
    </source>
</reference>
<dbReference type="Proteomes" id="UP000321301">
    <property type="component" value="Unassembled WGS sequence"/>
</dbReference>
<sequence>MNLHIHKSRNEMGIAAAKAVENRIEELLKEKEFIRIIFAAAPSQSEMLNYLTSSKRIQWDRIIGFHMDEYIGLSKDSPALFSNFLKRHLFDCVPFHQVHLLDGEADPEIEVKRYSKLLNEAPIDIVCLGIGENGHIAFNDPPVADFSDPFTVKKVTLDTLCRQQQVNDGCFSQFAEVPETALTLTIPTLTNGSYLYCVVPGAAKRAAVYQSLFGEISTSCPGSILRQSENCDLFLDADSNPFPIQKEEEASNIMAIDAVSSQPVLLNTKSSTRVQLPADFEVDEYVGEGLVDIQINGIKGVDFNTTLTKPEAILECTKYLLSKGVTTYYPTIVTNGFDTILQLVETINKACQAYPLVNSCVAGLHIEGPFISSEPGAKGAHPEEFTRNPSIAFLDQLQKISLKPIALITLAPELEGSEEFIRTCTKRGVKVSIGHSLATGEHVQMAKDAGASLATHLGNGVPLNLQRHPNIIWELMAQEGINASLIADGFHLPPSFLKVVFRAKGDECLLVSDATCFAGMAPGEYDSPIGGKVVLEESGRLSMKGANGLLAGAGKDLLENIDYLLESQLLSLSEAWKKASILPLKYMVGDKVPNKDWVVFKLKDNVVNIQKVYKDGVLVFDQTLEK</sequence>
<protein>
    <recommendedName>
        <fullName evidence="3">Glucosamine/galactosamine-6-phosphate isomerase domain-containing protein</fullName>
    </recommendedName>
</protein>
<gene>
    <name evidence="4" type="ORF">CQA01_35980</name>
</gene>
<dbReference type="Gene3D" id="3.40.50.1360">
    <property type="match status" value="1"/>
</dbReference>
<accession>A0A512CFR8</accession>
<dbReference type="RefSeq" id="WP_081652347.1">
    <property type="nucleotide sequence ID" value="NZ_BJYV01000020.1"/>
</dbReference>
<dbReference type="GO" id="GO:0004342">
    <property type="term" value="F:glucosamine-6-phosphate deaminase activity"/>
    <property type="evidence" value="ECO:0007669"/>
    <property type="project" value="InterPro"/>
</dbReference>
<comment type="caution">
    <text evidence="4">The sequence shown here is derived from an EMBL/GenBank/DDBJ whole genome shotgun (WGS) entry which is preliminary data.</text>
</comment>
<comment type="similarity">
    <text evidence="1">Belongs to the metallo-dependent hydrolases superfamily. NagA family.</text>
</comment>
<feature type="domain" description="Glucosamine/galactosamine-6-phosphate isomerase" evidence="3">
    <location>
        <begin position="9"/>
        <end position="227"/>
    </location>
</feature>
<dbReference type="GO" id="GO:0005975">
    <property type="term" value="P:carbohydrate metabolic process"/>
    <property type="evidence" value="ECO:0007669"/>
    <property type="project" value="InterPro"/>
</dbReference>
<dbReference type="InterPro" id="IPR004547">
    <property type="entry name" value="Glucosamine6P_isomerase"/>
</dbReference>
<dbReference type="InterPro" id="IPR032466">
    <property type="entry name" value="Metal_Hydrolase"/>
</dbReference>
<name>A0A512CFR8_9BACT</name>
<organism evidence="4 5">
    <name type="scientific">Cyclobacterium qasimii</name>
    <dbReference type="NCBI Taxonomy" id="1350429"/>
    <lineage>
        <taxon>Bacteria</taxon>
        <taxon>Pseudomonadati</taxon>
        <taxon>Bacteroidota</taxon>
        <taxon>Cytophagia</taxon>
        <taxon>Cytophagales</taxon>
        <taxon>Cyclobacteriaceae</taxon>
        <taxon>Cyclobacterium</taxon>
    </lineage>
</organism>
<dbReference type="Pfam" id="PF01182">
    <property type="entry name" value="Glucosamine_iso"/>
    <property type="match status" value="1"/>
</dbReference>
<dbReference type="SUPFAM" id="SSF51556">
    <property type="entry name" value="Metallo-dependent hydrolases"/>
    <property type="match status" value="1"/>
</dbReference>
<dbReference type="InterPro" id="IPR037171">
    <property type="entry name" value="NagB/RpiA_transferase-like"/>
</dbReference>
<dbReference type="InterPro" id="IPR006148">
    <property type="entry name" value="Glc/Gal-6P_isomerase"/>
</dbReference>
<dbReference type="PANTHER" id="PTHR11113">
    <property type="entry name" value="N-ACETYLGLUCOSAMINE-6-PHOSPHATE DEACETYLASE"/>
    <property type="match status" value="1"/>
</dbReference>
<dbReference type="EMBL" id="BJYV01000020">
    <property type="protein sequence ID" value="GEO23064.1"/>
    <property type="molecule type" value="Genomic_DNA"/>
</dbReference>
<dbReference type="AlphaFoldDB" id="A0A512CFR8"/>
<proteinExistence type="inferred from homology"/>
<evidence type="ECO:0000256" key="2">
    <source>
        <dbReference type="ARBA" id="ARBA00022801"/>
    </source>
</evidence>
<dbReference type="GO" id="GO:0006046">
    <property type="term" value="P:N-acetylglucosamine catabolic process"/>
    <property type="evidence" value="ECO:0007669"/>
    <property type="project" value="TreeGrafter"/>
</dbReference>
<dbReference type="PANTHER" id="PTHR11113:SF14">
    <property type="entry name" value="N-ACETYLGLUCOSAMINE-6-PHOSPHATE DEACETYLASE"/>
    <property type="match status" value="1"/>
</dbReference>